<comment type="caution">
    <text evidence="2">The sequence shown here is derived from an EMBL/GenBank/DDBJ whole genome shotgun (WGS) entry which is preliminary data.</text>
</comment>
<gene>
    <name evidence="2" type="ORF">MHIP_43370</name>
</gene>
<evidence type="ECO:0000313" key="2">
    <source>
        <dbReference type="EMBL" id="GFH03854.1"/>
    </source>
</evidence>
<feature type="compositionally biased region" description="Polar residues" evidence="1">
    <location>
        <begin position="1"/>
        <end position="24"/>
    </location>
</feature>
<accession>A0A7I9ZS50</accession>
<evidence type="ECO:0000313" key="3">
    <source>
        <dbReference type="Proteomes" id="UP000465304"/>
    </source>
</evidence>
<protein>
    <submittedName>
        <fullName evidence="2">Uncharacterized protein</fullName>
    </submittedName>
</protein>
<organism evidence="2 3">
    <name type="scientific">Mycolicibacterium hippocampi</name>
    <dbReference type="NCBI Taxonomy" id="659824"/>
    <lineage>
        <taxon>Bacteria</taxon>
        <taxon>Bacillati</taxon>
        <taxon>Actinomycetota</taxon>
        <taxon>Actinomycetes</taxon>
        <taxon>Mycobacteriales</taxon>
        <taxon>Mycobacteriaceae</taxon>
        <taxon>Mycolicibacterium</taxon>
    </lineage>
</organism>
<feature type="region of interest" description="Disordered" evidence="1">
    <location>
        <begin position="1"/>
        <end position="36"/>
    </location>
</feature>
<keyword evidence="3" id="KW-1185">Reference proteome</keyword>
<dbReference type="EMBL" id="BLLB01000002">
    <property type="protein sequence ID" value="GFH03854.1"/>
    <property type="molecule type" value="Genomic_DNA"/>
</dbReference>
<evidence type="ECO:0000256" key="1">
    <source>
        <dbReference type="SAM" id="MobiDB-lite"/>
    </source>
</evidence>
<sequence length="130" mass="13085">MPTSATLRATSSGPRSIRSPNASRVSAPPDSDDAARLPCLTTGTPAAATTIAAIVERLTVLAPSPPVPTTSTVAVPILSVGTRRACLSMISANSVTSADVGRFIFIDTPNAAICAGVAVPVMIWSIAQAA</sequence>
<name>A0A7I9ZS50_9MYCO</name>
<dbReference type="AlphaFoldDB" id="A0A7I9ZS50"/>
<proteinExistence type="predicted"/>
<dbReference type="Proteomes" id="UP000465304">
    <property type="component" value="Unassembled WGS sequence"/>
</dbReference>
<reference evidence="2 3" key="1">
    <citation type="journal article" date="2019" name="Emerg. Microbes Infect.">
        <title>Comprehensive subspecies identification of 175 nontuberculous mycobacteria species based on 7547 genomic profiles.</title>
        <authorList>
            <person name="Matsumoto Y."/>
            <person name="Kinjo T."/>
            <person name="Motooka D."/>
            <person name="Nabeya D."/>
            <person name="Jung N."/>
            <person name="Uechi K."/>
            <person name="Horii T."/>
            <person name="Iida T."/>
            <person name="Fujita J."/>
            <person name="Nakamura S."/>
        </authorList>
    </citation>
    <scope>NUCLEOTIDE SEQUENCE [LARGE SCALE GENOMIC DNA]</scope>
    <source>
        <strain evidence="2 3">JCM 30996</strain>
    </source>
</reference>